<dbReference type="OrthoDB" id="14232at10239"/>
<evidence type="ECO:0000313" key="3">
    <source>
        <dbReference type="EMBL" id="AJF40895.1"/>
    </source>
</evidence>
<feature type="domain" description="Distal tail protein pb9 B" evidence="2">
    <location>
        <begin position="89"/>
        <end position="172"/>
    </location>
</feature>
<dbReference type="Pfam" id="PF21430">
    <property type="entry name" value="DTP-pb9_B-dom"/>
    <property type="match status" value="1"/>
</dbReference>
<dbReference type="KEGG" id="vg:26634106"/>
<dbReference type="Pfam" id="PF21425">
    <property type="entry name" value="DTP-pb9_A-dom_N"/>
    <property type="match status" value="1"/>
</dbReference>
<dbReference type="Gene3D" id="2.40.30.290">
    <property type="match status" value="1"/>
</dbReference>
<dbReference type="GeneID" id="26634106"/>
<evidence type="ECO:0008006" key="5">
    <source>
        <dbReference type="Google" id="ProtNLM"/>
    </source>
</evidence>
<feature type="domain" description="Distal tail protein pb9 A" evidence="1">
    <location>
        <begin position="5"/>
        <end position="87"/>
    </location>
</feature>
<protein>
    <recommendedName>
        <fullName evidence="5">Distal tail protein</fullName>
    </recommendedName>
</protein>
<dbReference type="Gene3D" id="3.30.200.190">
    <property type="match status" value="1"/>
</dbReference>
<evidence type="ECO:0000313" key="4">
    <source>
        <dbReference type="Proteomes" id="UP000031804"/>
    </source>
</evidence>
<accession>A0A0B5HEC2</accession>
<organism evidence="3 4">
    <name type="scientific">Vibrio phage phi 3</name>
    <dbReference type="NCBI Taxonomy" id="1589298"/>
    <lineage>
        <taxon>Viruses</taxon>
        <taxon>Duplodnaviria</taxon>
        <taxon>Heunggongvirae</taxon>
        <taxon>Uroviricota</taxon>
        <taxon>Caudoviricetes</taxon>
        <taxon>Demerecviridae</taxon>
        <taxon>Ermolyevavirinae</taxon>
        <taxon>Jesfedecavirus</taxon>
        <taxon>Jesfedecavirus phi3</taxon>
    </lineage>
</organism>
<keyword evidence="4" id="KW-1185">Reference proteome</keyword>
<dbReference type="InterPro" id="IPR048415">
    <property type="entry name" value="DTP-pb9_B-dom"/>
</dbReference>
<dbReference type="RefSeq" id="YP_009207593.1">
    <property type="nucleotide sequence ID" value="NC_028895.1"/>
</dbReference>
<dbReference type="InterPro" id="IPR048417">
    <property type="entry name" value="DTP-pb9_A-dom_N"/>
</dbReference>
<proteinExistence type="predicted"/>
<evidence type="ECO:0000259" key="1">
    <source>
        <dbReference type="Pfam" id="PF21425"/>
    </source>
</evidence>
<evidence type="ECO:0000259" key="2">
    <source>
        <dbReference type="Pfam" id="PF21430"/>
    </source>
</evidence>
<dbReference type="EMBL" id="KP280063">
    <property type="protein sequence ID" value="AJF40895.1"/>
    <property type="molecule type" value="Genomic_DNA"/>
</dbReference>
<sequence length="206" mass="22841">MAVRLPDPFTHPGMVPGFLSAPLTDYEPLIQDELPNGKVLEVKTSTQYWGLTITYPPLYPDEYKIISSAIMKAKNTDGVIQVALPQYLNMHVIGNESLTTIAAGQKGNTLVINNASGLSGNPHVGDLFKLSTHEKVYKIVDFERVSPSQLRLELYPNLLITTNGTEKPVFNNLLFNMKLVGRTSIQENLNVDGMYTDVSYTLREAV</sequence>
<dbReference type="Proteomes" id="UP000031804">
    <property type="component" value="Segment"/>
</dbReference>
<reference evidence="3 4" key="1">
    <citation type="submission" date="2014-12" db="EMBL/GenBank/DDBJ databases">
        <title>Complete genome sequences of three Vibrio cholerae specific bacteriophages.</title>
        <authorList>
            <person name="Bhandare S.G."/>
            <person name="Warry A."/>
            <person name="Emes R.D."/>
            <person name="Hooton S.P.T."/>
            <person name="Barrow P.A."/>
            <person name="Atterbury R.J."/>
        </authorList>
    </citation>
    <scope>NUCLEOTIDE SEQUENCE [LARGE SCALE GENOMIC DNA]</scope>
</reference>
<name>A0A0B5HEC2_9CAUD</name>
<gene>
    <name evidence="3" type="ORF">SBVP3_00128</name>
</gene>